<dbReference type="HOGENOM" id="CLU_016785_6_0_1"/>
<evidence type="ECO:0000256" key="5">
    <source>
        <dbReference type="ARBA" id="ARBA00022723"/>
    </source>
</evidence>
<keyword evidence="15" id="KW-1185">Reference proteome</keyword>
<dbReference type="InParanoid" id="A7RT05"/>
<evidence type="ECO:0000256" key="9">
    <source>
        <dbReference type="ARBA" id="ARBA00023157"/>
    </source>
</evidence>
<dbReference type="GO" id="GO:0004175">
    <property type="term" value="F:endopeptidase activity"/>
    <property type="evidence" value="ECO:0000318"/>
    <property type="project" value="GO_Central"/>
</dbReference>
<keyword evidence="9" id="KW-1015">Disulfide bond</keyword>
<dbReference type="SUPFAM" id="SSF51197">
    <property type="entry name" value="Clavaminate synthase-like"/>
    <property type="match status" value="1"/>
</dbReference>
<evidence type="ECO:0000256" key="1">
    <source>
        <dbReference type="ARBA" id="ARBA00001954"/>
    </source>
</evidence>
<dbReference type="GO" id="GO:0016706">
    <property type="term" value="F:2-oxoglutarate-dependent dioxygenase activity"/>
    <property type="evidence" value="ECO:0000318"/>
    <property type="project" value="GO_Central"/>
</dbReference>
<dbReference type="AlphaFoldDB" id="A7RT05"/>
<evidence type="ECO:0000256" key="2">
    <source>
        <dbReference type="ARBA" id="ARBA00004123"/>
    </source>
</evidence>
<dbReference type="PROSITE" id="PS51184">
    <property type="entry name" value="JMJC"/>
    <property type="match status" value="1"/>
</dbReference>
<dbReference type="GO" id="GO:0005737">
    <property type="term" value="C:cytoplasm"/>
    <property type="evidence" value="ECO:0000318"/>
    <property type="project" value="GO_Central"/>
</dbReference>
<reference evidence="14 15" key="1">
    <citation type="journal article" date="2007" name="Science">
        <title>Sea anemone genome reveals ancestral eumetazoan gene repertoire and genomic organization.</title>
        <authorList>
            <person name="Putnam N.H."/>
            <person name="Srivastava M."/>
            <person name="Hellsten U."/>
            <person name="Dirks B."/>
            <person name="Chapman J."/>
            <person name="Salamov A."/>
            <person name="Terry A."/>
            <person name="Shapiro H."/>
            <person name="Lindquist E."/>
            <person name="Kapitonov V.V."/>
            <person name="Jurka J."/>
            <person name="Genikhovich G."/>
            <person name="Grigoriev I.V."/>
            <person name="Lucas S.M."/>
            <person name="Steele R.E."/>
            <person name="Finnerty J.R."/>
            <person name="Technau U."/>
            <person name="Martindale M.Q."/>
            <person name="Rokhsar D.S."/>
        </authorList>
    </citation>
    <scope>NUCLEOTIDE SEQUENCE [LARGE SCALE GENOMIC DNA]</scope>
    <source>
        <strain evidence="15">CH2 X CH6</strain>
    </source>
</reference>
<name>A7RT05_NEMVE</name>
<dbReference type="PANTHER" id="PTHR12461:SF99">
    <property type="entry name" value="BIFUNCTIONAL PEPTIDASE AND (3S)-LYSYL HYDROXYLASE JMJD7"/>
    <property type="match status" value="1"/>
</dbReference>
<dbReference type="InterPro" id="IPR041667">
    <property type="entry name" value="Cupin_8"/>
</dbReference>
<dbReference type="GO" id="GO:0106155">
    <property type="term" value="F:peptidyl-lysine 3-dioxygenase activity"/>
    <property type="evidence" value="ECO:0007669"/>
    <property type="project" value="UniProtKB-EC"/>
</dbReference>
<dbReference type="STRING" id="45351.A7RT05"/>
<accession>A7RT05</accession>
<keyword evidence="10" id="KW-0539">Nucleus</keyword>
<feature type="domain" description="JmjC" evidence="13">
    <location>
        <begin position="123"/>
        <end position="314"/>
    </location>
</feature>
<keyword evidence="4" id="KW-0963">Cytoplasm</keyword>
<dbReference type="InterPro" id="IPR014710">
    <property type="entry name" value="RmlC-like_jellyroll"/>
</dbReference>
<evidence type="ECO:0000256" key="7">
    <source>
        <dbReference type="ARBA" id="ARBA00023002"/>
    </source>
</evidence>
<keyword evidence="6" id="KW-0378">Hydrolase</keyword>
<dbReference type="EC" id="1.14.11.63" evidence="11"/>
<protein>
    <recommendedName>
        <fullName evidence="12">Bifunctional peptidase and (3S)-lysyl hydroxylase JMJD7</fullName>
        <ecNumber evidence="11">1.14.11.63</ecNumber>
    </recommendedName>
</protein>
<dbReference type="Proteomes" id="UP000001593">
    <property type="component" value="Unassembled WGS sequence"/>
</dbReference>
<evidence type="ECO:0000256" key="3">
    <source>
        <dbReference type="ARBA" id="ARBA00004496"/>
    </source>
</evidence>
<dbReference type="SMART" id="SM00558">
    <property type="entry name" value="JmjC"/>
    <property type="match status" value="1"/>
</dbReference>
<keyword evidence="8" id="KW-0408">Iron</keyword>
<evidence type="ECO:0000256" key="11">
    <source>
        <dbReference type="ARBA" id="ARBA00066577"/>
    </source>
</evidence>
<keyword evidence="5" id="KW-0479">Metal-binding</keyword>
<dbReference type="GO" id="GO:0046872">
    <property type="term" value="F:metal ion binding"/>
    <property type="evidence" value="ECO:0007669"/>
    <property type="project" value="UniProtKB-KW"/>
</dbReference>
<evidence type="ECO:0000313" key="15">
    <source>
        <dbReference type="Proteomes" id="UP000001593"/>
    </source>
</evidence>
<proteinExistence type="predicted"/>
<evidence type="ECO:0000256" key="12">
    <source>
        <dbReference type="ARBA" id="ARBA00071397"/>
    </source>
</evidence>
<dbReference type="Pfam" id="PF13621">
    <property type="entry name" value="Cupin_8"/>
    <property type="match status" value="1"/>
</dbReference>
<evidence type="ECO:0000259" key="13">
    <source>
        <dbReference type="PROSITE" id="PS51184"/>
    </source>
</evidence>
<dbReference type="GO" id="GO:0005634">
    <property type="term" value="C:nucleus"/>
    <property type="evidence" value="ECO:0007669"/>
    <property type="project" value="UniProtKB-SubCell"/>
</dbReference>
<evidence type="ECO:0000313" key="14">
    <source>
        <dbReference type="EMBL" id="EDO45314.1"/>
    </source>
</evidence>
<evidence type="ECO:0000256" key="6">
    <source>
        <dbReference type="ARBA" id="ARBA00022801"/>
    </source>
</evidence>
<dbReference type="PANTHER" id="PTHR12461">
    <property type="entry name" value="HYPOXIA-INDUCIBLE FACTOR 1 ALPHA INHIBITOR-RELATED"/>
    <property type="match status" value="1"/>
</dbReference>
<comment type="cofactor">
    <cofactor evidence="1">
        <name>Fe(2+)</name>
        <dbReference type="ChEBI" id="CHEBI:29033"/>
    </cofactor>
</comment>
<dbReference type="InterPro" id="IPR003347">
    <property type="entry name" value="JmjC_dom"/>
</dbReference>
<dbReference type="KEGG" id="nve:5517414"/>
<dbReference type="PhylomeDB" id="A7RT05"/>
<evidence type="ECO:0000256" key="10">
    <source>
        <dbReference type="ARBA" id="ARBA00023242"/>
    </source>
</evidence>
<evidence type="ECO:0000256" key="4">
    <source>
        <dbReference type="ARBA" id="ARBA00022490"/>
    </source>
</evidence>
<dbReference type="OMA" id="YWHDMEF"/>
<dbReference type="Gene3D" id="2.60.120.10">
    <property type="entry name" value="Jelly Rolls"/>
    <property type="match status" value="1"/>
</dbReference>
<dbReference type="FunFam" id="2.60.120.10:FF:000059">
    <property type="entry name" value="jmjC domain-containing protein 7"/>
    <property type="match status" value="1"/>
</dbReference>
<dbReference type="eggNOG" id="KOG2508">
    <property type="taxonomic scope" value="Eukaryota"/>
</dbReference>
<evidence type="ECO:0000256" key="8">
    <source>
        <dbReference type="ARBA" id="ARBA00023004"/>
    </source>
</evidence>
<comment type="subcellular location">
    <subcellularLocation>
        <location evidence="3">Cytoplasm</location>
    </subcellularLocation>
    <subcellularLocation>
        <location evidence="2">Nucleus</location>
    </subcellularLocation>
</comment>
<dbReference type="EMBL" id="DS469536">
    <property type="protein sequence ID" value="EDO45314.1"/>
    <property type="molecule type" value="Genomic_DNA"/>
</dbReference>
<dbReference type="OrthoDB" id="415358at2759"/>
<sequence length="323" mass="37180">MDISQSLTKAFENLSSEAREFYLSTEVPHIDAPPTPLKFYREWVAPNRPVIIRNAINHWPALKLWNSQYLKKCIGEKTITVAVTPNGYADAIVGDRFVMPEERLMKFGHFLDILEKRVEANGVFYVQKQNSNFTDEFSEIISDAETELPWASEAFGNTPDAVNFWMGDERAITSMHKDPYENLYCVISGYKKFNLIPPTDLPFIPYGLYKPSKYKSTNDYEFEIADIVENSELGDDESAQLVPWISVDPLEPDLTRFPDFAKARPLSCTVQAGEMLYLPSLWFHHVQQSHACIAVNFWYDMEFDIKYNYFKFVEGLTNLANTA</sequence>
<gene>
    <name evidence="14" type="ORF">NEMVEDRAFT_v1g162331</name>
</gene>
<keyword evidence="7" id="KW-0560">Oxidoreductase</keyword>
<organism evidence="14 15">
    <name type="scientific">Nematostella vectensis</name>
    <name type="common">Starlet sea anemone</name>
    <dbReference type="NCBI Taxonomy" id="45351"/>
    <lineage>
        <taxon>Eukaryota</taxon>
        <taxon>Metazoa</taxon>
        <taxon>Cnidaria</taxon>
        <taxon>Anthozoa</taxon>
        <taxon>Hexacorallia</taxon>
        <taxon>Actiniaria</taxon>
        <taxon>Edwardsiidae</taxon>
        <taxon>Nematostella</taxon>
    </lineage>
</organism>